<feature type="domain" description="Exocyst complex component EXOC6/Sec15 N-terminal" evidence="7">
    <location>
        <begin position="52"/>
        <end position="201"/>
    </location>
</feature>
<dbReference type="PIRSF" id="PIRSF025007">
    <property type="entry name" value="Sec15"/>
    <property type="match status" value="1"/>
</dbReference>
<dbReference type="Gene3D" id="1.20.58.670">
    <property type="entry name" value="Dsl1p vesicle tethering complex, Tip20p subunit, domain D"/>
    <property type="match status" value="1"/>
</dbReference>
<evidence type="ECO:0000259" key="6">
    <source>
        <dbReference type="Pfam" id="PF04091"/>
    </source>
</evidence>
<evidence type="ECO:0000256" key="2">
    <source>
        <dbReference type="ARBA" id="ARBA00022448"/>
    </source>
</evidence>
<reference evidence="8" key="2">
    <citation type="submission" date="2025-08" db="UniProtKB">
        <authorList>
            <consortium name="Ensembl"/>
        </authorList>
    </citation>
    <scope>IDENTIFICATION</scope>
</reference>
<evidence type="ECO:0000313" key="8">
    <source>
        <dbReference type="Ensembl" id="ENSCUSP00005024626.1"/>
    </source>
</evidence>
<feature type="compositionally biased region" description="Polar residues" evidence="5">
    <location>
        <begin position="202"/>
        <end position="219"/>
    </location>
</feature>
<evidence type="ECO:0000256" key="4">
    <source>
        <dbReference type="PIRNR" id="PIRNR025007"/>
    </source>
</evidence>
<feature type="region of interest" description="Disordered" evidence="5">
    <location>
        <begin position="198"/>
        <end position="250"/>
    </location>
</feature>
<dbReference type="GO" id="GO:0005886">
    <property type="term" value="C:plasma membrane"/>
    <property type="evidence" value="ECO:0007669"/>
    <property type="project" value="UniProtKB-ARBA"/>
</dbReference>
<dbReference type="GO" id="GO:0000145">
    <property type="term" value="C:exocyst"/>
    <property type="evidence" value="ECO:0007669"/>
    <property type="project" value="UniProtKB-UniRule"/>
</dbReference>
<protein>
    <recommendedName>
        <fullName evidence="4">Exocyst complex component</fullName>
    </recommendedName>
</protein>
<evidence type="ECO:0000259" key="7">
    <source>
        <dbReference type="Pfam" id="PF20651"/>
    </source>
</evidence>
<sequence length="791" mass="91228">MERPKMAELESLETAAEHERILREIESTDTACIGPTLRSVYDGEEHGRFMEKLEARIRNHDREIEKLCNFHYQGFVDSITELLKVRAEAQKLKVSSTGWVGCWLLVALEELRQCRLQQRNISATVDKLTLCLPVLEMYSKLREQMKSKRHYPALKTLEHLEQTFLPQVSHYRFCQAMVRSMADLKDFLESIRKHSERIGETPSAQQQRNLDNIVSQQPRISGGKKSKKEFSASSELEVKNTSPMSEQDSGILDVEDEDEEEEVPGAQELVDFSPVYRCLHIYSVLGARETFESYYRKQRRKQARLVLQPPSNMHETLEGYRRYFHQIVGFFVVEDHILHTTQGLVSRAYLDELWEMALSKTIAALRTHSSYCSDPSLVLDLKNLIVLFADTLQGYGFPVNQLFEMLLEIQDQYSETLLKKWAGVFRNILDSDNYSPIPVSNEEVYKKIVGQFPFQDAELEKQPFPKKFPFSEFVPRVFGQIQEFIHACLKFSEDLHLSSTEVDDMIRKSTNLLLTRTLSNCLQNVIKRKNVGLTELVQIIINTTHLEKSCRFLEEFITNITNVLPDTVHTTKLYGTTTFKDARHAAEEEIYTNLNQKIDQFLQLADYDWLAPEPGSRASDYLVDLIGFLRSTFAVFTHLPGKVAQTACMSACKHLSTSLLQLLLEAEVRQLTLGALQQFNLDVEECEQFARSGPVPGFQGDTLQLAFIDLRQLLDLFIQWDWSTYLADYGQPTCKYLRVNPTTALVLLEKMRDTSRKNNVFAQFRKNERDKQKLIDTVAKQLRGLINSHHS</sequence>
<dbReference type="AlphaFoldDB" id="A0A8C3V7J1"/>
<dbReference type="PANTHER" id="PTHR12702:SF3">
    <property type="entry name" value="EXOCYST COMPLEX COMPONENT 6B"/>
    <property type="match status" value="1"/>
</dbReference>
<dbReference type="InterPro" id="IPR042044">
    <property type="entry name" value="EXOC6PINT-1/Sec15/Tip20_C_dom2"/>
</dbReference>
<dbReference type="Ensembl" id="ENSCUST00005025498.1">
    <property type="protein sequence ID" value="ENSCUSP00005024626.1"/>
    <property type="gene ID" value="ENSCUSG00005015261.1"/>
</dbReference>
<dbReference type="GO" id="GO:0090522">
    <property type="term" value="P:vesicle tethering involved in exocytosis"/>
    <property type="evidence" value="ECO:0007669"/>
    <property type="project" value="UniProtKB-UniRule"/>
</dbReference>
<dbReference type="GO" id="GO:0006893">
    <property type="term" value="P:Golgi to plasma membrane transport"/>
    <property type="evidence" value="ECO:0007669"/>
    <property type="project" value="TreeGrafter"/>
</dbReference>
<comment type="similarity">
    <text evidence="1 4">Belongs to the SEC15 family.</text>
</comment>
<keyword evidence="2 4" id="KW-0813">Transport</keyword>
<dbReference type="FunFam" id="1.10.357.30:FF:000001">
    <property type="entry name" value="Exocyst complex component"/>
    <property type="match status" value="1"/>
</dbReference>
<dbReference type="Pfam" id="PF04091">
    <property type="entry name" value="Sec15_C"/>
    <property type="match status" value="1"/>
</dbReference>
<dbReference type="InterPro" id="IPR046361">
    <property type="entry name" value="EXOC6/Sec15_C"/>
</dbReference>
<name>A0A8C3V7J1_CATUS</name>
<keyword evidence="3 4" id="KW-0268">Exocytosis</keyword>
<accession>A0A8C3V7J1</accession>
<comment type="function">
    <text evidence="4">Component of the exocyst complex involved in the docking of exocytic vesicles with fusion sites on the plasma membrane.</text>
</comment>
<dbReference type="InterPro" id="IPR007225">
    <property type="entry name" value="EXOC6/Sec15"/>
</dbReference>
<dbReference type="InterPro" id="IPR042045">
    <property type="entry name" value="EXOC6/Sec15_C_dom1"/>
</dbReference>
<dbReference type="GO" id="GO:0006886">
    <property type="term" value="P:intracellular protein transport"/>
    <property type="evidence" value="ECO:0007669"/>
    <property type="project" value="InterPro"/>
</dbReference>
<dbReference type="FunFam" id="1.20.58.670:FF:000001">
    <property type="entry name" value="Exocyst complex component"/>
    <property type="match status" value="1"/>
</dbReference>
<evidence type="ECO:0000256" key="3">
    <source>
        <dbReference type="ARBA" id="ARBA00022483"/>
    </source>
</evidence>
<dbReference type="InterPro" id="IPR048359">
    <property type="entry name" value="EXOC6_Sec15_N"/>
</dbReference>
<dbReference type="Proteomes" id="UP000694563">
    <property type="component" value="Chromosome 5"/>
</dbReference>
<evidence type="ECO:0000256" key="5">
    <source>
        <dbReference type="SAM" id="MobiDB-lite"/>
    </source>
</evidence>
<feature type="compositionally biased region" description="Polar residues" evidence="5">
    <location>
        <begin position="239"/>
        <end position="248"/>
    </location>
</feature>
<keyword evidence="9" id="KW-1185">Reference proteome</keyword>
<reference evidence="8" key="1">
    <citation type="submission" date="2020-10" db="EMBL/GenBank/DDBJ databases">
        <title>Catharus ustulatus (Swainson's thrush) genome, bCatUst1, primary haplotype v2.</title>
        <authorList>
            <person name="Delmore K."/>
            <person name="Vafadar M."/>
            <person name="Formenti G."/>
            <person name="Chow W."/>
            <person name="Pelan S."/>
            <person name="Howe K."/>
            <person name="Rhie A."/>
            <person name="Mountcastle J."/>
            <person name="Haase B."/>
            <person name="Fedrigo O."/>
            <person name="Jarvis E.D."/>
        </authorList>
    </citation>
    <scope>NUCLEOTIDE SEQUENCE [LARGE SCALE GENOMIC DNA]</scope>
</reference>
<feature type="domain" description="Exocyst complex subunit EXOC6/Sec15 C-terminal" evidence="6">
    <location>
        <begin position="401"/>
        <end position="750"/>
    </location>
</feature>
<dbReference type="Pfam" id="PF20651">
    <property type="entry name" value="EXOC6_Sec15_N"/>
    <property type="match status" value="1"/>
</dbReference>
<gene>
    <name evidence="8" type="primary">EXOC6B</name>
</gene>
<proteinExistence type="inferred from homology"/>
<dbReference type="Gene3D" id="1.10.357.30">
    <property type="entry name" value="Exocyst complex subunit Sec15 C-terminal domain, N-terminal subdomain"/>
    <property type="match status" value="1"/>
</dbReference>
<dbReference type="PANTHER" id="PTHR12702">
    <property type="entry name" value="SEC15"/>
    <property type="match status" value="1"/>
</dbReference>
<evidence type="ECO:0000256" key="1">
    <source>
        <dbReference type="ARBA" id="ARBA00007944"/>
    </source>
</evidence>
<evidence type="ECO:0000313" key="9">
    <source>
        <dbReference type="Proteomes" id="UP000694563"/>
    </source>
</evidence>
<organism evidence="8 9">
    <name type="scientific">Catharus ustulatus</name>
    <name type="common">Russet-backed thrush</name>
    <name type="synonym">Hylocichla ustulatus</name>
    <dbReference type="NCBI Taxonomy" id="91951"/>
    <lineage>
        <taxon>Eukaryota</taxon>
        <taxon>Metazoa</taxon>
        <taxon>Chordata</taxon>
        <taxon>Craniata</taxon>
        <taxon>Vertebrata</taxon>
        <taxon>Euteleostomi</taxon>
        <taxon>Archelosauria</taxon>
        <taxon>Archosauria</taxon>
        <taxon>Dinosauria</taxon>
        <taxon>Saurischia</taxon>
        <taxon>Theropoda</taxon>
        <taxon>Coelurosauria</taxon>
        <taxon>Aves</taxon>
        <taxon>Neognathae</taxon>
        <taxon>Neoaves</taxon>
        <taxon>Telluraves</taxon>
        <taxon>Australaves</taxon>
        <taxon>Passeriformes</taxon>
        <taxon>Turdidae</taxon>
        <taxon>Catharus</taxon>
    </lineage>
</organism>
<reference evidence="8" key="3">
    <citation type="submission" date="2025-09" db="UniProtKB">
        <authorList>
            <consortium name="Ensembl"/>
        </authorList>
    </citation>
    <scope>IDENTIFICATION</scope>
</reference>